<comment type="catalytic activity">
    <reaction evidence="8">
        <text>3-hydroxy-3-methylglutarate + succinyl-CoA = (3S)-3-hydroxy-3-methylglutaryl-CoA + succinate</text>
        <dbReference type="Rhea" id="RHEA:12284"/>
        <dbReference type="ChEBI" id="CHEBI:17325"/>
        <dbReference type="ChEBI" id="CHEBI:30031"/>
        <dbReference type="ChEBI" id="CHEBI:43074"/>
        <dbReference type="ChEBI" id="CHEBI:57292"/>
        <dbReference type="EC" id="2.8.3.13"/>
    </reaction>
    <physiologicalReaction direction="left-to-right" evidence="8">
        <dbReference type="Rhea" id="RHEA:12285"/>
    </physiologicalReaction>
    <physiologicalReaction direction="right-to-left" evidence="8">
        <dbReference type="Rhea" id="RHEA:12286"/>
    </physiologicalReaction>
</comment>
<evidence type="ECO:0000256" key="4">
    <source>
        <dbReference type="ARBA" id="ARBA00022946"/>
    </source>
</evidence>
<dbReference type="InterPro" id="IPR050483">
    <property type="entry name" value="CoA-transferase_III_domain"/>
</dbReference>
<evidence type="ECO:0000256" key="3">
    <source>
        <dbReference type="ARBA" id="ARBA00022679"/>
    </source>
</evidence>
<reference evidence="18" key="2">
    <citation type="submission" date="2021-01" db="UniProtKB">
        <authorList>
            <consortium name="EnsemblMetazoa"/>
        </authorList>
    </citation>
    <scope>IDENTIFICATION</scope>
</reference>
<reference evidence="19" key="1">
    <citation type="submission" date="2015-02" db="EMBL/GenBank/DDBJ databases">
        <title>Genome sequencing for Strongylocentrotus purpuratus.</title>
        <authorList>
            <person name="Murali S."/>
            <person name="Liu Y."/>
            <person name="Vee V."/>
            <person name="English A."/>
            <person name="Wang M."/>
            <person name="Skinner E."/>
            <person name="Han Y."/>
            <person name="Muzny D.M."/>
            <person name="Worley K.C."/>
            <person name="Gibbs R.A."/>
        </authorList>
    </citation>
    <scope>NUCLEOTIDE SEQUENCE</scope>
</reference>
<accession>A0A7M7NMD0</accession>
<comment type="catalytic activity">
    <reaction evidence="10">
        <text>3-hydroxy-3-methylglutarate + glutaryl-CoA = (3S)-3-hydroxy-3-methylglutaryl-CoA + glutarate</text>
        <dbReference type="Rhea" id="RHEA:81723"/>
        <dbReference type="ChEBI" id="CHEBI:17325"/>
        <dbReference type="ChEBI" id="CHEBI:30921"/>
        <dbReference type="ChEBI" id="CHEBI:43074"/>
        <dbReference type="ChEBI" id="CHEBI:57378"/>
    </reaction>
    <physiologicalReaction direction="left-to-right" evidence="10">
        <dbReference type="Rhea" id="RHEA:81724"/>
    </physiologicalReaction>
    <physiologicalReaction direction="right-to-left" evidence="10">
        <dbReference type="Rhea" id="RHEA:81725"/>
    </physiologicalReaction>
</comment>
<evidence type="ECO:0000256" key="12">
    <source>
        <dbReference type="ARBA" id="ARBA00052957"/>
    </source>
</evidence>
<dbReference type="EnsemblMetazoa" id="XM_030982841">
    <property type="protein sequence ID" value="XP_030838701"/>
    <property type="gene ID" value="LOC586995"/>
</dbReference>
<evidence type="ECO:0000256" key="6">
    <source>
        <dbReference type="ARBA" id="ARBA00023128"/>
    </source>
</evidence>
<evidence type="ECO:0000256" key="14">
    <source>
        <dbReference type="ARBA" id="ARBA00066474"/>
    </source>
</evidence>
<keyword evidence="19" id="KW-1185">Reference proteome</keyword>
<dbReference type="RefSeq" id="XP_030838701.1">
    <property type="nucleotide sequence ID" value="XM_030982841.1"/>
</dbReference>
<dbReference type="KEGG" id="spu:586995"/>
<evidence type="ECO:0000256" key="10">
    <source>
        <dbReference type="ARBA" id="ARBA00052000"/>
    </source>
</evidence>
<dbReference type="GO" id="GO:0005739">
    <property type="term" value="C:mitochondrion"/>
    <property type="evidence" value="ECO:0000318"/>
    <property type="project" value="GO_Central"/>
</dbReference>
<dbReference type="Pfam" id="PF02515">
    <property type="entry name" value="CoA_transf_3"/>
    <property type="match status" value="1"/>
</dbReference>
<evidence type="ECO:0000256" key="13">
    <source>
        <dbReference type="ARBA" id="ARBA00059512"/>
    </source>
</evidence>
<evidence type="ECO:0000256" key="16">
    <source>
        <dbReference type="ARBA" id="ARBA00075311"/>
    </source>
</evidence>
<comment type="catalytic activity">
    <reaction evidence="9">
        <text>itaconate + glutaryl-CoA = itaconyl-CoA + glutarate</text>
        <dbReference type="Rhea" id="RHEA:81715"/>
        <dbReference type="ChEBI" id="CHEBI:17240"/>
        <dbReference type="ChEBI" id="CHEBI:30921"/>
        <dbReference type="ChEBI" id="CHEBI:57378"/>
        <dbReference type="ChEBI" id="CHEBI:57381"/>
    </reaction>
    <physiologicalReaction direction="left-to-right" evidence="9">
        <dbReference type="Rhea" id="RHEA:81716"/>
    </physiologicalReaction>
    <physiologicalReaction direction="right-to-left" evidence="9">
        <dbReference type="Rhea" id="RHEA:81717"/>
    </physiologicalReaction>
</comment>
<organism evidence="18 19">
    <name type="scientific">Strongylocentrotus purpuratus</name>
    <name type="common">Purple sea urchin</name>
    <dbReference type="NCBI Taxonomy" id="7668"/>
    <lineage>
        <taxon>Eukaryota</taxon>
        <taxon>Metazoa</taxon>
        <taxon>Echinodermata</taxon>
        <taxon>Eleutherozoa</taxon>
        <taxon>Echinozoa</taxon>
        <taxon>Echinoidea</taxon>
        <taxon>Euechinoidea</taxon>
        <taxon>Echinacea</taxon>
        <taxon>Camarodonta</taxon>
        <taxon>Echinidea</taxon>
        <taxon>Strongylocentrotidae</taxon>
        <taxon>Strongylocentrotus</taxon>
    </lineage>
</organism>
<evidence type="ECO:0000256" key="7">
    <source>
        <dbReference type="ARBA" id="ARBA00050578"/>
    </source>
</evidence>
<dbReference type="InParanoid" id="A0A7M7NMD0"/>
<dbReference type="Proteomes" id="UP000007110">
    <property type="component" value="Unassembled WGS sequence"/>
</dbReference>
<dbReference type="EC" id="2.8.3.13" evidence="14"/>
<dbReference type="OMA" id="IIAGPYC"/>
<evidence type="ECO:0000313" key="19">
    <source>
        <dbReference type="Proteomes" id="UP000007110"/>
    </source>
</evidence>
<evidence type="ECO:0000256" key="11">
    <source>
        <dbReference type="ARBA" id="ARBA00052509"/>
    </source>
</evidence>
<dbReference type="InterPro" id="IPR044855">
    <property type="entry name" value="CoA-Trfase_III_dom3_sf"/>
</dbReference>
<comment type="subcellular location">
    <subcellularLocation>
        <location evidence="1">Mitochondrion</location>
    </subcellularLocation>
</comment>
<evidence type="ECO:0000256" key="5">
    <source>
        <dbReference type="ARBA" id="ARBA00022990"/>
    </source>
</evidence>
<evidence type="ECO:0000256" key="15">
    <source>
        <dbReference type="ARBA" id="ARBA00072178"/>
    </source>
</evidence>
<dbReference type="FunFam" id="3.30.1540.10:FF:000005">
    <property type="entry name" value="succinate--hydroxymethylglutarate CoA-transferase isoform X4"/>
    <property type="match status" value="1"/>
</dbReference>
<dbReference type="InterPro" id="IPR023606">
    <property type="entry name" value="CoA-Trfase_III_dom_1_sf"/>
</dbReference>
<comment type="catalytic activity">
    <reaction evidence="11">
        <text>hexanedioate + glutaryl-CoA = hexanedioyl-CoA + glutarate</text>
        <dbReference type="Rhea" id="RHEA:81711"/>
        <dbReference type="ChEBI" id="CHEBI:17128"/>
        <dbReference type="ChEBI" id="CHEBI:30921"/>
        <dbReference type="ChEBI" id="CHEBI:57378"/>
        <dbReference type="ChEBI" id="CHEBI:76327"/>
    </reaction>
    <physiologicalReaction direction="left-to-right" evidence="11">
        <dbReference type="Rhea" id="RHEA:81712"/>
    </physiologicalReaction>
    <physiologicalReaction direction="right-to-left" evidence="11">
        <dbReference type="Rhea" id="RHEA:81713"/>
    </physiologicalReaction>
</comment>
<comment type="catalytic activity">
    <reaction evidence="12">
        <text>itaconate + succinyl-CoA = itaconyl-CoA + succinate</text>
        <dbReference type="Rhea" id="RHEA:38283"/>
        <dbReference type="ChEBI" id="CHEBI:17240"/>
        <dbReference type="ChEBI" id="CHEBI:30031"/>
        <dbReference type="ChEBI" id="CHEBI:57292"/>
        <dbReference type="ChEBI" id="CHEBI:57381"/>
    </reaction>
    <physiologicalReaction direction="left-to-right" evidence="12">
        <dbReference type="Rhea" id="RHEA:38284"/>
    </physiologicalReaction>
    <physiologicalReaction direction="right-to-left" evidence="12">
        <dbReference type="Rhea" id="RHEA:38285"/>
    </physiologicalReaction>
</comment>
<keyword evidence="6" id="KW-0496">Mitochondrion</keyword>
<dbReference type="GO" id="GO:0047369">
    <property type="term" value="F:succinate-hydroxymethylglutarate CoA-transferase activity"/>
    <property type="evidence" value="ECO:0000318"/>
    <property type="project" value="GO_Central"/>
</dbReference>
<dbReference type="SUPFAM" id="SSF89796">
    <property type="entry name" value="CoA-transferase family III (CaiB/BaiF)"/>
    <property type="match status" value="1"/>
</dbReference>
<comment type="similarity">
    <text evidence="2">Belongs to the CoA-transferase III family.</text>
</comment>
<dbReference type="Gene3D" id="3.40.50.10540">
    <property type="entry name" value="Crotonobetainyl-coa:carnitine coa-transferase, domain 1"/>
    <property type="match status" value="1"/>
</dbReference>
<name>A0A7M7NMD0_STRPU</name>
<protein>
    <recommendedName>
        <fullName evidence="15">Succinyl-CoA:glutarate CoA-transferase</fullName>
        <ecNumber evidence="14">2.8.3.13</ecNumber>
    </recommendedName>
    <alternativeName>
        <fullName evidence="17">Dicarboxyl-CoA:dicarboxylic acid coenzyme A transferase SUGCT</fullName>
    </alternativeName>
    <alternativeName>
        <fullName evidence="16">Succinate--hydroxymethylglutarate CoA-transferase</fullName>
    </alternativeName>
</protein>
<dbReference type="PANTHER" id="PTHR48207:SF3">
    <property type="entry name" value="SUCCINATE--HYDROXYMETHYLGLUTARATE COA-TRANSFERASE"/>
    <property type="match status" value="1"/>
</dbReference>
<keyword evidence="4" id="KW-0809">Transit peptide</keyword>
<keyword evidence="3" id="KW-0808">Transferase</keyword>
<dbReference type="AlphaFoldDB" id="A0A7M7NMD0"/>
<comment type="catalytic activity">
    <reaction evidence="7">
        <text>glutarate + succinyl-CoA = glutaryl-CoA + succinate</text>
        <dbReference type="Rhea" id="RHEA:67900"/>
        <dbReference type="ChEBI" id="CHEBI:30031"/>
        <dbReference type="ChEBI" id="CHEBI:30921"/>
        <dbReference type="ChEBI" id="CHEBI:57292"/>
        <dbReference type="ChEBI" id="CHEBI:57378"/>
    </reaction>
    <physiologicalReaction direction="left-to-right" evidence="7">
        <dbReference type="Rhea" id="RHEA:67901"/>
    </physiologicalReaction>
    <physiologicalReaction direction="right-to-left" evidence="7">
        <dbReference type="Rhea" id="RHEA:67902"/>
    </physiologicalReaction>
</comment>
<evidence type="ECO:0000313" key="18">
    <source>
        <dbReference type="EnsemblMetazoa" id="XP_030838701"/>
    </source>
</evidence>
<sequence length="435" mass="47639">MNMKLAHAKKCMRVVGFRGNFTSWLARRQKLRCLSSVSSPLGGIRVVDLTRVLAGPFCSMLLGDLGAEVIKIERPGVGDETRHWGPPFINGESCYFLSVNRNKKSLAVNLKHPKGIEVVQKLVASSDVLLENYIPGKLEELGLGYDSLRETNPGLIYCSITGYGQTGPYSERGGYDLIAAGLGGLMNITGPQEGDPCKVGVAMTDLSTGLYAKGAILAALLHRMQTGEGQRIDTNLLSTQVSLLTHLATNYLMDGREAKRRGTQHESIVPYQAFKTADGYLIIGAGNDKAFQTLCKRICLPELAEDPQYKTNAQRVLNRDVLLPVLSKRLSEKKTSDWMEVLEGCGFPYGPINTMGQVFDDPQVKHNDLVQEIDHPTAGTMRVPGHAVQYSTISTKENFPSPLLGQHTADILTNLLGYTQSQVEELHRDKAIALP</sequence>
<evidence type="ECO:0000256" key="9">
    <source>
        <dbReference type="ARBA" id="ARBA00051571"/>
    </source>
</evidence>
<keyword evidence="5" id="KW-0007">Acetylation</keyword>
<evidence type="ECO:0000256" key="1">
    <source>
        <dbReference type="ARBA" id="ARBA00004173"/>
    </source>
</evidence>
<evidence type="ECO:0000256" key="2">
    <source>
        <dbReference type="ARBA" id="ARBA00008383"/>
    </source>
</evidence>
<comment type="function">
    <text evidence="13">Coenzyme A (CoA) transferase that reversibly catalyzes the transfer of a CoA moiety from a dicarboxyl-CoA to a dicarboxylate in a metabolite recycling process. Displays preference for succinyl-CoA and glutarate-CoA as dicarboxyl-CoA donors and glutarate, succinate, adipate/hexanedioate, itaconate and 3-hydroxy-3-methylglutarate as dicarboxylate acceptors. Acts on intermediates or end products of lysine and tryptophan degradation pathway, in particular catalyzes succinyl-CoA-dependent reesterification of free glutarate into glutaryl-CoA to prevent renal excretion of glutarate. Upon inflammation, may convert macrophage-derived itaconate to itaconyl-CoA in erythroid precursors where it negatively regulates the TCA cycle and heme synthesis to limit erythroid differentiation in the context of stress erythropoiesis.</text>
</comment>
<dbReference type="InterPro" id="IPR003673">
    <property type="entry name" value="CoA-Trfase_fam_III"/>
</dbReference>
<dbReference type="GeneID" id="586995"/>
<dbReference type="OrthoDB" id="5863171at2759"/>
<dbReference type="FunFam" id="3.40.50.10540:FF:000005">
    <property type="entry name" value="succinate--hydroxymethylglutarate CoA-transferase isoform X1"/>
    <property type="match status" value="1"/>
</dbReference>
<dbReference type="PANTHER" id="PTHR48207">
    <property type="entry name" value="SUCCINATE--HYDROXYMETHYLGLUTARATE COA-TRANSFERASE"/>
    <property type="match status" value="1"/>
</dbReference>
<proteinExistence type="inferred from homology"/>
<evidence type="ECO:0000256" key="17">
    <source>
        <dbReference type="ARBA" id="ARBA00080717"/>
    </source>
</evidence>
<dbReference type="Gene3D" id="3.30.1540.10">
    <property type="entry name" value="formyl-coa transferase, domain 3"/>
    <property type="match status" value="1"/>
</dbReference>
<evidence type="ECO:0000256" key="8">
    <source>
        <dbReference type="ARBA" id="ARBA00051001"/>
    </source>
</evidence>